<evidence type="ECO:0000256" key="1">
    <source>
        <dbReference type="SAM" id="Phobius"/>
    </source>
</evidence>
<keyword evidence="3" id="KW-1185">Reference proteome</keyword>
<feature type="transmembrane region" description="Helical" evidence="1">
    <location>
        <begin position="50"/>
        <end position="73"/>
    </location>
</feature>
<keyword evidence="1" id="KW-0812">Transmembrane</keyword>
<name>A0A9P8Y1U6_9PEZI</name>
<protein>
    <submittedName>
        <fullName evidence="2">Uncharacterized protein</fullName>
    </submittedName>
</protein>
<dbReference type="AlphaFoldDB" id="A0A9P8Y1U6"/>
<dbReference type="EMBL" id="JAGTJQ010000008">
    <property type="protein sequence ID" value="KAH7026024.1"/>
    <property type="molecule type" value="Genomic_DNA"/>
</dbReference>
<sequence length="92" mass="10570">MIMMMTRYHTRTGLWAAYIGSGGGLPRAGSLLSRARLCFCFLWISRYSSILSSNPAASCLWAFLVFFFFVLAARTRCTSRFYLHIFTFTQMN</sequence>
<evidence type="ECO:0000313" key="3">
    <source>
        <dbReference type="Proteomes" id="UP000756346"/>
    </source>
</evidence>
<dbReference type="Proteomes" id="UP000756346">
    <property type="component" value="Unassembled WGS sequence"/>
</dbReference>
<keyword evidence="1" id="KW-0472">Membrane</keyword>
<proteinExistence type="predicted"/>
<accession>A0A9P8Y1U6</accession>
<dbReference type="RefSeq" id="XP_046009241.1">
    <property type="nucleotide sequence ID" value="XM_046148542.1"/>
</dbReference>
<keyword evidence="1" id="KW-1133">Transmembrane helix</keyword>
<organism evidence="2 3">
    <name type="scientific">Microdochium trichocladiopsis</name>
    <dbReference type="NCBI Taxonomy" id="1682393"/>
    <lineage>
        <taxon>Eukaryota</taxon>
        <taxon>Fungi</taxon>
        <taxon>Dikarya</taxon>
        <taxon>Ascomycota</taxon>
        <taxon>Pezizomycotina</taxon>
        <taxon>Sordariomycetes</taxon>
        <taxon>Xylariomycetidae</taxon>
        <taxon>Xylariales</taxon>
        <taxon>Microdochiaceae</taxon>
        <taxon>Microdochium</taxon>
    </lineage>
</organism>
<evidence type="ECO:0000313" key="2">
    <source>
        <dbReference type="EMBL" id="KAH7026024.1"/>
    </source>
</evidence>
<reference evidence="2" key="1">
    <citation type="journal article" date="2021" name="Nat. Commun.">
        <title>Genetic determinants of endophytism in the Arabidopsis root mycobiome.</title>
        <authorList>
            <person name="Mesny F."/>
            <person name="Miyauchi S."/>
            <person name="Thiergart T."/>
            <person name="Pickel B."/>
            <person name="Atanasova L."/>
            <person name="Karlsson M."/>
            <person name="Huettel B."/>
            <person name="Barry K.W."/>
            <person name="Haridas S."/>
            <person name="Chen C."/>
            <person name="Bauer D."/>
            <person name="Andreopoulos W."/>
            <person name="Pangilinan J."/>
            <person name="LaButti K."/>
            <person name="Riley R."/>
            <person name="Lipzen A."/>
            <person name="Clum A."/>
            <person name="Drula E."/>
            <person name="Henrissat B."/>
            <person name="Kohler A."/>
            <person name="Grigoriev I.V."/>
            <person name="Martin F.M."/>
            <person name="Hacquard S."/>
        </authorList>
    </citation>
    <scope>NUCLEOTIDE SEQUENCE</scope>
    <source>
        <strain evidence="2">MPI-CAGE-CH-0230</strain>
    </source>
</reference>
<dbReference type="GeneID" id="70178088"/>
<gene>
    <name evidence="2" type="ORF">B0I36DRAFT_152862</name>
</gene>
<comment type="caution">
    <text evidence="2">The sequence shown here is derived from an EMBL/GenBank/DDBJ whole genome shotgun (WGS) entry which is preliminary data.</text>
</comment>